<organism evidence="2 3">
    <name type="scientific">Niabella ginsengisoli</name>
    <dbReference type="NCBI Taxonomy" id="522298"/>
    <lineage>
        <taxon>Bacteria</taxon>
        <taxon>Pseudomonadati</taxon>
        <taxon>Bacteroidota</taxon>
        <taxon>Chitinophagia</taxon>
        <taxon>Chitinophagales</taxon>
        <taxon>Chitinophagaceae</taxon>
        <taxon>Niabella</taxon>
    </lineage>
</organism>
<dbReference type="EMBL" id="JAKWBL010000003">
    <property type="protein sequence ID" value="MCH5599087.1"/>
    <property type="molecule type" value="Genomic_DNA"/>
</dbReference>
<evidence type="ECO:0000313" key="3">
    <source>
        <dbReference type="Proteomes" id="UP001202248"/>
    </source>
</evidence>
<name>A0ABS9SL73_9BACT</name>
<reference evidence="2 3" key="1">
    <citation type="submission" date="2022-02" db="EMBL/GenBank/DDBJ databases">
        <authorList>
            <person name="Min J."/>
        </authorList>
    </citation>
    <scope>NUCLEOTIDE SEQUENCE [LARGE SCALE GENOMIC DNA]</scope>
    <source>
        <strain evidence="2 3">GR10-1</strain>
    </source>
</reference>
<evidence type="ECO:0008006" key="4">
    <source>
        <dbReference type="Google" id="ProtNLM"/>
    </source>
</evidence>
<accession>A0ABS9SL73</accession>
<sequence>MERIGSLIEKLSLQFSKKAPLEQLLSTAQLLQNEIAGSLKEVNVLGTSGISVIVPNAKPLSGVSAFKESEKEESAEKEYFELIVEGGVEDETTTDVKNEIPSYEELMKLQNELKKSNKPQAVLSFKDESEDGSEEMPTLSRQGKSGTKAAKQSSAPKVSRNAIKDLHKAISAQDRIVFVSELFRGDEIMFERSIKTINNFTSLTQAEYWIRRELRTKNGWLASNLAVQQFEQLIQRRFA</sequence>
<keyword evidence="3" id="KW-1185">Reference proteome</keyword>
<protein>
    <recommendedName>
        <fullName evidence="4">Phosphoprotein</fullName>
    </recommendedName>
</protein>
<proteinExistence type="predicted"/>
<dbReference type="RefSeq" id="WP_240830765.1">
    <property type="nucleotide sequence ID" value="NZ_JAKWBL010000003.1"/>
</dbReference>
<feature type="region of interest" description="Disordered" evidence="1">
    <location>
        <begin position="120"/>
        <end position="159"/>
    </location>
</feature>
<evidence type="ECO:0000313" key="2">
    <source>
        <dbReference type="EMBL" id="MCH5599087.1"/>
    </source>
</evidence>
<comment type="caution">
    <text evidence="2">The sequence shown here is derived from an EMBL/GenBank/DDBJ whole genome shotgun (WGS) entry which is preliminary data.</text>
</comment>
<evidence type="ECO:0000256" key="1">
    <source>
        <dbReference type="SAM" id="MobiDB-lite"/>
    </source>
</evidence>
<feature type="compositionally biased region" description="Polar residues" evidence="1">
    <location>
        <begin position="139"/>
        <end position="156"/>
    </location>
</feature>
<dbReference type="Proteomes" id="UP001202248">
    <property type="component" value="Unassembled WGS sequence"/>
</dbReference>
<gene>
    <name evidence="2" type="ORF">MKP09_14805</name>
</gene>